<dbReference type="InterPro" id="IPR051533">
    <property type="entry name" value="WaaL-like"/>
</dbReference>
<protein>
    <submittedName>
        <fullName evidence="7">O-antigen ligase family protein</fullName>
    </submittedName>
</protein>
<feature type="transmembrane region" description="Helical" evidence="5">
    <location>
        <begin position="246"/>
        <end position="269"/>
    </location>
</feature>
<dbReference type="GO" id="GO:0016020">
    <property type="term" value="C:membrane"/>
    <property type="evidence" value="ECO:0007669"/>
    <property type="project" value="UniProtKB-SubCell"/>
</dbReference>
<keyword evidence="3 5" id="KW-1133">Transmembrane helix</keyword>
<evidence type="ECO:0000256" key="1">
    <source>
        <dbReference type="ARBA" id="ARBA00004141"/>
    </source>
</evidence>
<keyword evidence="4 5" id="KW-0472">Membrane</keyword>
<sequence length="440" mass="50696">MKRDIEVTKVNNFLLYLLIGVVPLIVIPVDGKLETAWTKLLFMLGISLFFLYLSIRRRDQIIFMENTLENRFLAGYFILVLISLFFSLDPLISFYGSGYRHDGFLALIAYCFAYLIARNAKDVEKHFFPIITITSLLVAVYAILQFYKMDPVPIELYKLEWIGVAFATMGNPNFLGSYLVLSIPMPIYLYFYKGKKLGLLAYAVLFFALLTTRTRGTWIGVFIALIAFLVLHHIRSGFTKKQKKKAVTVFLTSMGMILLFMITSGNVFLTRFLSIFSDFFSIIKEEETAYLGGSSRVYIWGKVIELIKMRPFFGFGLDTMYIAMEMYFRGQITYDFGVYRNFDKAHNEYLNIAVSSGLFSLFAYLGFLFFTIRKGMRKLKNHEAYVPILAAIIGYLTQAFFNIQVVMVYYIFFVYLGIASSEQAIRVEKTEATAAENYIQ</sequence>
<gene>
    <name evidence="7" type="ORF">J3A84_11625</name>
</gene>
<evidence type="ECO:0000259" key="6">
    <source>
        <dbReference type="Pfam" id="PF04932"/>
    </source>
</evidence>
<name>A0A939KHN3_9CLOT</name>
<feature type="transmembrane region" description="Helical" evidence="5">
    <location>
        <begin position="159"/>
        <end position="181"/>
    </location>
</feature>
<feature type="transmembrane region" description="Helical" evidence="5">
    <location>
        <begin position="384"/>
        <end position="412"/>
    </location>
</feature>
<accession>A0A939KHN3</accession>
<reference evidence="7" key="1">
    <citation type="submission" date="2021-03" db="EMBL/GenBank/DDBJ databases">
        <title>Proteiniclasticum marinus sp. nov., isolated from tidal flat sediment.</title>
        <authorList>
            <person name="Namirimu T."/>
            <person name="Yang J.-A."/>
            <person name="Yang S.-H."/>
            <person name="Kim Y.-J."/>
            <person name="Kwon K.K."/>
        </authorList>
    </citation>
    <scope>NUCLEOTIDE SEQUENCE</scope>
    <source>
        <strain evidence="7">SCR006</strain>
    </source>
</reference>
<dbReference type="InterPro" id="IPR007016">
    <property type="entry name" value="O-antigen_ligase-rel_domated"/>
</dbReference>
<keyword evidence="2 5" id="KW-0812">Transmembrane</keyword>
<evidence type="ECO:0000313" key="7">
    <source>
        <dbReference type="EMBL" id="MBO1265679.1"/>
    </source>
</evidence>
<dbReference type="PANTHER" id="PTHR37422:SF13">
    <property type="entry name" value="LIPOPOLYSACCHARIDE BIOSYNTHESIS PROTEIN PA4999-RELATED"/>
    <property type="match status" value="1"/>
</dbReference>
<feature type="transmembrane region" description="Helical" evidence="5">
    <location>
        <begin position="12"/>
        <end position="29"/>
    </location>
</feature>
<feature type="transmembrane region" description="Helical" evidence="5">
    <location>
        <begin position="216"/>
        <end position="234"/>
    </location>
</feature>
<evidence type="ECO:0000256" key="4">
    <source>
        <dbReference type="ARBA" id="ARBA00023136"/>
    </source>
</evidence>
<dbReference type="EMBL" id="JAFNJU010000009">
    <property type="protein sequence ID" value="MBO1265679.1"/>
    <property type="molecule type" value="Genomic_DNA"/>
</dbReference>
<feature type="transmembrane region" description="Helical" evidence="5">
    <location>
        <begin position="103"/>
        <end position="120"/>
    </location>
</feature>
<keyword evidence="7" id="KW-0436">Ligase</keyword>
<dbReference type="PANTHER" id="PTHR37422">
    <property type="entry name" value="TEICHURONIC ACID BIOSYNTHESIS PROTEIN TUAE"/>
    <property type="match status" value="1"/>
</dbReference>
<proteinExistence type="predicted"/>
<feature type="domain" description="O-antigen ligase-related" evidence="6">
    <location>
        <begin position="201"/>
        <end position="365"/>
    </location>
</feature>
<evidence type="ECO:0000313" key="8">
    <source>
        <dbReference type="Proteomes" id="UP000664218"/>
    </source>
</evidence>
<feature type="transmembrane region" description="Helical" evidence="5">
    <location>
        <begin position="127"/>
        <end position="147"/>
    </location>
</feature>
<evidence type="ECO:0000256" key="2">
    <source>
        <dbReference type="ARBA" id="ARBA00022692"/>
    </source>
</evidence>
<dbReference type="Proteomes" id="UP000664218">
    <property type="component" value="Unassembled WGS sequence"/>
</dbReference>
<organism evidence="7 8">
    <name type="scientific">Proteiniclasticum aestuarii</name>
    <dbReference type="NCBI Taxonomy" id="2817862"/>
    <lineage>
        <taxon>Bacteria</taxon>
        <taxon>Bacillati</taxon>
        <taxon>Bacillota</taxon>
        <taxon>Clostridia</taxon>
        <taxon>Eubacteriales</taxon>
        <taxon>Clostridiaceae</taxon>
        <taxon>Proteiniclasticum</taxon>
    </lineage>
</organism>
<keyword evidence="8" id="KW-1185">Reference proteome</keyword>
<evidence type="ECO:0000256" key="3">
    <source>
        <dbReference type="ARBA" id="ARBA00022989"/>
    </source>
</evidence>
<comment type="subcellular location">
    <subcellularLocation>
        <location evidence="1">Membrane</location>
        <topology evidence="1">Multi-pass membrane protein</topology>
    </subcellularLocation>
</comment>
<dbReference type="Pfam" id="PF04932">
    <property type="entry name" value="Wzy_C"/>
    <property type="match status" value="1"/>
</dbReference>
<dbReference type="RefSeq" id="WP_207600205.1">
    <property type="nucleotide sequence ID" value="NZ_JAFNJU010000009.1"/>
</dbReference>
<dbReference type="AlphaFoldDB" id="A0A939KHN3"/>
<comment type="caution">
    <text evidence="7">The sequence shown here is derived from an EMBL/GenBank/DDBJ whole genome shotgun (WGS) entry which is preliminary data.</text>
</comment>
<feature type="transmembrane region" description="Helical" evidence="5">
    <location>
        <begin position="349"/>
        <end position="372"/>
    </location>
</feature>
<feature type="transmembrane region" description="Helical" evidence="5">
    <location>
        <begin position="193"/>
        <end position="210"/>
    </location>
</feature>
<dbReference type="GO" id="GO:0016874">
    <property type="term" value="F:ligase activity"/>
    <property type="evidence" value="ECO:0007669"/>
    <property type="project" value="UniProtKB-KW"/>
</dbReference>
<evidence type="ECO:0000256" key="5">
    <source>
        <dbReference type="SAM" id="Phobius"/>
    </source>
</evidence>
<feature type="transmembrane region" description="Helical" evidence="5">
    <location>
        <begin position="35"/>
        <end position="55"/>
    </location>
</feature>
<feature type="transmembrane region" description="Helical" evidence="5">
    <location>
        <begin position="76"/>
        <end position="97"/>
    </location>
</feature>